<sequence>MLTCRILGSFILVIFCAILAEPRPASPQSKNLLYSEPGVLAVYIRPGDTPLKEINEDLAEAFEFNALKHGRLTFGREINKLLNNKELLNSHELAEGESYTIKKKTIGRNNDEVKENESDKSTHIQRIPKY</sequence>
<evidence type="ECO:0000313" key="4">
    <source>
        <dbReference type="Proteomes" id="UP001152799"/>
    </source>
</evidence>
<evidence type="ECO:0000256" key="2">
    <source>
        <dbReference type="SAM" id="SignalP"/>
    </source>
</evidence>
<keyword evidence="4" id="KW-1185">Reference proteome</keyword>
<feature type="signal peptide" evidence="2">
    <location>
        <begin position="1"/>
        <end position="20"/>
    </location>
</feature>
<evidence type="ECO:0000256" key="1">
    <source>
        <dbReference type="SAM" id="MobiDB-lite"/>
    </source>
</evidence>
<organism evidence="3 4">
    <name type="scientific">Ceutorhynchus assimilis</name>
    <name type="common">cabbage seed weevil</name>
    <dbReference type="NCBI Taxonomy" id="467358"/>
    <lineage>
        <taxon>Eukaryota</taxon>
        <taxon>Metazoa</taxon>
        <taxon>Ecdysozoa</taxon>
        <taxon>Arthropoda</taxon>
        <taxon>Hexapoda</taxon>
        <taxon>Insecta</taxon>
        <taxon>Pterygota</taxon>
        <taxon>Neoptera</taxon>
        <taxon>Endopterygota</taxon>
        <taxon>Coleoptera</taxon>
        <taxon>Polyphaga</taxon>
        <taxon>Cucujiformia</taxon>
        <taxon>Curculionidae</taxon>
        <taxon>Ceutorhynchinae</taxon>
        <taxon>Ceutorhynchus</taxon>
    </lineage>
</organism>
<gene>
    <name evidence="3" type="ORF">CEUTPL_LOCUS701</name>
</gene>
<reference evidence="3" key="1">
    <citation type="submission" date="2022-01" db="EMBL/GenBank/DDBJ databases">
        <authorList>
            <person name="King R."/>
        </authorList>
    </citation>
    <scope>NUCLEOTIDE SEQUENCE</scope>
</reference>
<name>A0A9N9MB64_9CUCU</name>
<feature type="region of interest" description="Disordered" evidence="1">
    <location>
        <begin position="109"/>
        <end position="130"/>
    </location>
</feature>
<protein>
    <submittedName>
        <fullName evidence="3">Uncharacterized protein</fullName>
    </submittedName>
</protein>
<dbReference type="OrthoDB" id="6620644at2759"/>
<accession>A0A9N9MB64</accession>
<proteinExistence type="predicted"/>
<feature type="chain" id="PRO_5040327569" evidence="2">
    <location>
        <begin position="21"/>
        <end position="130"/>
    </location>
</feature>
<evidence type="ECO:0000313" key="3">
    <source>
        <dbReference type="EMBL" id="CAG9759965.1"/>
    </source>
</evidence>
<dbReference type="EMBL" id="OU892277">
    <property type="protein sequence ID" value="CAG9759965.1"/>
    <property type="molecule type" value="Genomic_DNA"/>
</dbReference>
<dbReference type="Proteomes" id="UP001152799">
    <property type="component" value="Chromosome 1"/>
</dbReference>
<keyword evidence="2" id="KW-0732">Signal</keyword>
<feature type="compositionally biased region" description="Basic and acidic residues" evidence="1">
    <location>
        <begin position="109"/>
        <end position="122"/>
    </location>
</feature>
<dbReference type="AlphaFoldDB" id="A0A9N9MB64"/>